<dbReference type="EMBL" id="AEGP01000040">
    <property type="protein sequence ID" value="EGG42059.1"/>
    <property type="molecule type" value="Genomic_DNA"/>
</dbReference>
<dbReference type="HOGENOM" id="CLU_052638_0_0_2"/>
<name>F3KKQ0_9ARCH</name>
<dbReference type="Gene3D" id="3.60.15.10">
    <property type="entry name" value="Ribonuclease Z/Hydroxyacylglutathione hydrolase-like"/>
    <property type="match status" value="1"/>
</dbReference>
<dbReference type="PANTHER" id="PTHR30619">
    <property type="entry name" value="DNA INTERNALIZATION/COMPETENCE PROTEIN COMEC/REC2"/>
    <property type="match status" value="1"/>
</dbReference>
<dbReference type="InterPro" id="IPR052159">
    <property type="entry name" value="Competence_DNA_uptake"/>
</dbReference>
<sequence>MLKLHILRANCGDCFILEFAKNSNKSKYILIDGGPKGVFENYLRPFLEEYSGIEFELVVATHNDDDHVIGLSRLVETIYSQGFSTHKLAKIKEFWYNSLEATIESNDYKKNKLTRALETPKEPDLEFDDKRMEKLFAKSMELGEPEFLKRSYKSGLELRDKLKNMNIPINKEFKDELISLDSPNPTRNFDGHLSLEIIGPFQKQLDNLMEKWLKWFKKYASKLKSRDIRGSLKDNSVPNLSSIMFLAEADGKTILFTGDGLGDHIIQGLRERQILTGETMEVDVLKLPHHGSERNISEKFFKTILAKSYVASGNGDYDNPSAKTLIMIAKAAKSLGRKVTIYITYDSKDIDDSDKVGKKRKKKLKTQLDNFQNECPKNKYTYELKTIDSDKDVLTLELSE</sequence>
<dbReference type="PATRIC" id="fig|886738.10.peg.1179"/>
<protein>
    <submittedName>
        <fullName evidence="1">Beta-lactamase domain protein</fullName>
    </submittedName>
</protein>
<dbReference type="AlphaFoldDB" id="F3KKQ0"/>
<gene>
    <name evidence="1" type="ORF">Nlim_1074</name>
</gene>
<dbReference type="STRING" id="886738.Nlim_1074"/>
<dbReference type="Proteomes" id="UP000004348">
    <property type="component" value="Chromosome"/>
</dbReference>
<dbReference type="SUPFAM" id="SSF56281">
    <property type="entry name" value="Metallo-hydrolase/oxidoreductase"/>
    <property type="match status" value="1"/>
</dbReference>
<reference evidence="1" key="1">
    <citation type="journal article" date="2011" name="PLoS ONE">
        <title>Genome of a low-salinity ammonia-oxidizing archaeon determined by single-cell and metagenomic analysis.</title>
        <authorList>
            <person name="Blainey P.C."/>
            <person name="Mosier A.C."/>
            <person name="Potanina A."/>
            <person name="Francis C.A."/>
            <person name="Quake S.R."/>
        </authorList>
    </citation>
    <scope>NUCLEOTIDE SEQUENCE [LARGE SCALE GENOMIC DNA]</scope>
    <source>
        <strain evidence="1">SFB1</strain>
    </source>
</reference>
<dbReference type="PANTHER" id="PTHR30619:SF1">
    <property type="entry name" value="RECOMBINATION PROTEIN 2"/>
    <property type="match status" value="1"/>
</dbReference>
<accession>F3KKQ0</accession>
<dbReference type="InterPro" id="IPR036866">
    <property type="entry name" value="RibonucZ/Hydroxyglut_hydro"/>
</dbReference>
<comment type="caution">
    <text evidence="1">The sequence shown here is derived from an EMBL/GenBank/DDBJ whole genome shotgun (WGS) entry which is preliminary data.</text>
</comment>
<evidence type="ECO:0000313" key="1">
    <source>
        <dbReference type="EMBL" id="EGG42059.1"/>
    </source>
</evidence>
<proteinExistence type="predicted"/>
<organism evidence="1">
    <name type="scientific">Candidatus Nitrosarchaeum limnium SFB1</name>
    <dbReference type="NCBI Taxonomy" id="886738"/>
    <lineage>
        <taxon>Archaea</taxon>
        <taxon>Nitrososphaerota</taxon>
        <taxon>Nitrososphaeria</taxon>
        <taxon>Nitrosopumilales</taxon>
        <taxon>Nitrosopumilaceae</taxon>
        <taxon>Nitrosarchaeum</taxon>
    </lineage>
</organism>